<gene>
    <name evidence="1" type="ORF">EVA_22129</name>
</gene>
<comment type="caution">
    <text evidence="1">The sequence shown here is derived from an EMBL/GenBank/DDBJ whole genome shotgun (WGS) entry which is preliminary data.</text>
</comment>
<protein>
    <submittedName>
        <fullName evidence="1">Uncharacterized protein</fullName>
    </submittedName>
</protein>
<name>J9FQW6_9ZZZZ</name>
<feature type="non-terminal residue" evidence="1">
    <location>
        <position position="26"/>
    </location>
</feature>
<organism evidence="1">
    <name type="scientific">gut metagenome</name>
    <dbReference type="NCBI Taxonomy" id="749906"/>
    <lineage>
        <taxon>unclassified sequences</taxon>
        <taxon>metagenomes</taxon>
        <taxon>organismal metagenomes</taxon>
    </lineage>
</organism>
<dbReference type="AlphaFoldDB" id="J9FQW6"/>
<reference evidence="1" key="1">
    <citation type="journal article" date="2012" name="PLoS ONE">
        <title>Gene sets for utilization of primary and secondary nutrition supplies in the distal gut of endangered iberian lynx.</title>
        <authorList>
            <person name="Alcaide M."/>
            <person name="Messina E."/>
            <person name="Richter M."/>
            <person name="Bargiela R."/>
            <person name="Peplies J."/>
            <person name="Huws S.A."/>
            <person name="Newbold C.J."/>
            <person name="Golyshin P.N."/>
            <person name="Simon M.A."/>
            <person name="Lopez G."/>
            <person name="Yakimov M.M."/>
            <person name="Ferrer M."/>
        </authorList>
    </citation>
    <scope>NUCLEOTIDE SEQUENCE</scope>
</reference>
<evidence type="ECO:0000313" key="1">
    <source>
        <dbReference type="EMBL" id="EJW89764.1"/>
    </source>
</evidence>
<dbReference type="EMBL" id="AMCI01009272">
    <property type="protein sequence ID" value="EJW89764.1"/>
    <property type="molecule type" value="Genomic_DNA"/>
</dbReference>
<proteinExistence type="predicted"/>
<sequence length="26" mass="3001">MSASPQQSNEIKYLALGYPTKNTFRR</sequence>
<accession>J9FQW6</accession>